<keyword evidence="8" id="KW-0325">Glycoprotein</keyword>
<keyword evidence="6" id="KW-1133">Transmembrane helix</keyword>
<comment type="similarity">
    <text evidence="3">Belongs to the CD36 family.</text>
</comment>
<dbReference type="AlphaFoldDB" id="A0A182F0Q9"/>
<dbReference type="GO" id="GO:0005737">
    <property type="term" value="C:cytoplasm"/>
    <property type="evidence" value="ECO:0007669"/>
    <property type="project" value="TreeGrafter"/>
</dbReference>
<dbReference type="Proteomes" id="UP000069272">
    <property type="component" value="Chromosome 2L"/>
</dbReference>
<name>A0A182F0Q9_ANOAL</name>
<organism evidence="9 10">
    <name type="scientific">Anopheles albimanus</name>
    <name type="common">New world malaria mosquito</name>
    <dbReference type="NCBI Taxonomy" id="7167"/>
    <lineage>
        <taxon>Eukaryota</taxon>
        <taxon>Metazoa</taxon>
        <taxon>Ecdysozoa</taxon>
        <taxon>Arthropoda</taxon>
        <taxon>Hexapoda</taxon>
        <taxon>Insecta</taxon>
        <taxon>Pterygota</taxon>
        <taxon>Neoptera</taxon>
        <taxon>Endopterygota</taxon>
        <taxon>Diptera</taxon>
        <taxon>Nematocera</taxon>
        <taxon>Culicoidea</taxon>
        <taxon>Culicidae</taxon>
        <taxon>Anophelinae</taxon>
        <taxon>Anopheles</taxon>
    </lineage>
</organism>
<keyword evidence="7" id="KW-0472">Membrane</keyword>
<evidence type="ECO:0000256" key="8">
    <source>
        <dbReference type="ARBA" id="ARBA00023180"/>
    </source>
</evidence>
<accession>A0A182F0Q9</accession>
<dbReference type="PANTHER" id="PTHR11923">
    <property type="entry name" value="SCAVENGER RECEPTOR CLASS B TYPE-1 SR-B1"/>
    <property type="match status" value="1"/>
</dbReference>
<reference evidence="9" key="2">
    <citation type="submission" date="2022-08" db="UniProtKB">
        <authorList>
            <consortium name="EnsemblMetazoa"/>
        </authorList>
    </citation>
    <scope>IDENTIFICATION</scope>
    <source>
        <strain evidence="9">STECLA/ALBI9_A</strain>
    </source>
</reference>
<evidence type="ECO:0000313" key="10">
    <source>
        <dbReference type="Proteomes" id="UP000069272"/>
    </source>
</evidence>
<comment type="subcellular location">
    <subcellularLocation>
        <location evidence="2">Cell membrane</location>
    </subcellularLocation>
</comment>
<dbReference type="PRINTS" id="PR01609">
    <property type="entry name" value="CD36FAMILY"/>
</dbReference>
<dbReference type="Pfam" id="PF01130">
    <property type="entry name" value="CD36"/>
    <property type="match status" value="1"/>
</dbReference>
<evidence type="ECO:0000256" key="5">
    <source>
        <dbReference type="ARBA" id="ARBA00022692"/>
    </source>
</evidence>
<dbReference type="VEuPathDB" id="VectorBase:AALB000032"/>
<evidence type="ECO:0000256" key="7">
    <source>
        <dbReference type="ARBA" id="ARBA00023136"/>
    </source>
</evidence>
<evidence type="ECO:0008006" key="11">
    <source>
        <dbReference type="Google" id="ProtNLM"/>
    </source>
</evidence>
<dbReference type="VEuPathDB" id="VectorBase:AALB20_034277"/>
<sequence length="508" mass="57514">MGCCSTRSPTAKRLWALGGAVGTCAFAIALGFLWPALIWSIAKQEFVLEPGTEVYKNWIDPPIETELQIYLWNWTNAQDYRQGENYKPHLEQLGPYTFVEVHERANLNWNDNYTLTFQQRRIWYPVPEKTVGNYETDRVVTINPVLVVTTVGYALRDDPLLPFVDGLIMLNNIITTPFYDVPVREMIFDGYDDPLLRSLLSLLEQIPEDQRPPIKLPPYDRFGWFFGRNESETYDGTFQVGTGADHVQNTGVMRLWNGANRTDYYRGTCGTIRGTTGEVWPPFGRLRGTPPNVTVFAPDVCSSVTLQYLDEVERYGIAGLRWIGNDRMFDNGVHYEETACQCTAPEEECPVLDNGAMDVSECKFGAPATISYPHFYLANDSYHADITGMQPDPNEHRFEMELEPYTGVPLSVKAQLQVNLHTRNYGLTLLQGIPSVMLPVLWFRQTAVLTDELADDIKIILILPDIGVYVAYGIGAIGIVGLVLAIYFSVTRWKLVRPEELPPKEVSQ</sequence>
<dbReference type="InterPro" id="IPR002159">
    <property type="entry name" value="CD36_fam"/>
</dbReference>
<keyword evidence="10" id="KW-1185">Reference proteome</keyword>
<dbReference type="PANTHER" id="PTHR11923:SF114">
    <property type="entry name" value="FI02050P-RELATED"/>
    <property type="match status" value="1"/>
</dbReference>
<dbReference type="EnsemblMetazoa" id="AALB000032-RA">
    <property type="protein sequence ID" value="AALB000032-PA"/>
    <property type="gene ID" value="AALB000032"/>
</dbReference>
<dbReference type="STRING" id="7167.A0A182F0Q9"/>
<dbReference type="GO" id="GO:0005886">
    <property type="term" value="C:plasma membrane"/>
    <property type="evidence" value="ECO:0007669"/>
    <property type="project" value="UniProtKB-SubCell"/>
</dbReference>
<protein>
    <recommendedName>
        <fullName evidence="11">Scavenger receptor class B</fullName>
    </recommendedName>
</protein>
<evidence type="ECO:0000313" key="9">
    <source>
        <dbReference type="EnsemblMetazoa" id="AALB000032-PA"/>
    </source>
</evidence>
<reference evidence="9 10" key="1">
    <citation type="journal article" date="2017" name="G3 (Bethesda)">
        <title>The Physical Genome Mapping of Anopheles albimanus Corrected Scaffold Misassemblies and Identified Interarm Rearrangements in Genus Anopheles.</title>
        <authorList>
            <person name="Artemov G.N."/>
            <person name="Peery A.N."/>
            <person name="Jiang X."/>
            <person name="Tu Z."/>
            <person name="Stegniy V.N."/>
            <person name="Sharakhova M.V."/>
            <person name="Sharakhov I.V."/>
        </authorList>
    </citation>
    <scope>NUCLEOTIDE SEQUENCE [LARGE SCALE GENOMIC DNA]</scope>
    <source>
        <strain evidence="9 10">ALBI9_A</strain>
    </source>
</reference>
<comment type="function">
    <text evidence="1">Plays an olfactory role that is not restricted to pheromone sensitivity.</text>
</comment>
<proteinExistence type="inferred from homology"/>
<evidence type="ECO:0000256" key="6">
    <source>
        <dbReference type="ARBA" id="ARBA00022989"/>
    </source>
</evidence>
<evidence type="ECO:0000256" key="2">
    <source>
        <dbReference type="ARBA" id="ARBA00004236"/>
    </source>
</evidence>
<keyword evidence="4" id="KW-1003">Cell membrane</keyword>
<keyword evidence="5" id="KW-0812">Transmembrane</keyword>
<evidence type="ECO:0000256" key="1">
    <source>
        <dbReference type="ARBA" id="ARBA00003156"/>
    </source>
</evidence>
<evidence type="ECO:0000256" key="3">
    <source>
        <dbReference type="ARBA" id="ARBA00010532"/>
    </source>
</evidence>
<dbReference type="GO" id="GO:0005044">
    <property type="term" value="F:scavenger receptor activity"/>
    <property type="evidence" value="ECO:0007669"/>
    <property type="project" value="TreeGrafter"/>
</dbReference>
<evidence type="ECO:0000256" key="4">
    <source>
        <dbReference type="ARBA" id="ARBA00022475"/>
    </source>
</evidence>